<comment type="caution">
    <text evidence="1">The sequence shown here is derived from an EMBL/GenBank/DDBJ whole genome shotgun (WGS) entry which is preliminary data.</text>
</comment>
<evidence type="ECO:0000313" key="2">
    <source>
        <dbReference type="Proteomes" id="UP000179076"/>
    </source>
</evidence>
<organism evidence="1 2">
    <name type="scientific">Candidatus Muproteobacteria bacterium RBG_16_60_9</name>
    <dbReference type="NCBI Taxonomy" id="1817755"/>
    <lineage>
        <taxon>Bacteria</taxon>
        <taxon>Pseudomonadati</taxon>
        <taxon>Pseudomonadota</taxon>
        <taxon>Candidatus Muproteobacteria</taxon>
    </lineage>
</organism>
<protein>
    <recommendedName>
        <fullName evidence="3">DUF1841 domain-containing protein</fullName>
    </recommendedName>
</protein>
<gene>
    <name evidence="1" type="ORF">A2W18_13685</name>
</gene>
<dbReference type="AlphaFoldDB" id="A0A1F6UVW7"/>
<sequence length="144" mass="16259">MFSTDRTALREVFFRAWRNHREQRALEGIEATIVDVAVRHPEYHQLLDGGDTPAQRDYHAALGETNPFMHMGLHIAVAEQLSINQPPGVRELFQRLAARLIDPHAAEHAMMECLTESLWQAQQAGRPLDQSAYLDGLGRLAPQP</sequence>
<accession>A0A1F6UVW7</accession>
<dbReference type="InterPro" id="IPR014993">
    <property type="entry name" value="DUF1841"/>
</dbReference>
<reference evidence="1 2" key="1">
    <citation type="journal article" date="2016" name="Nat. Commun.">
        <title>Thousands of microbial genomes shed light on interconnected biogeochemical processes in an aquifer system.</title>
        <authorList>
            <person name="Anantharaman K."/>
            <person name="Brown C.T."/>
            <person name="Hug L.A."/>
            <person name="Sharon I."/>
            <person name="Castelle C.J."/>
            <person name="Probst A.J."/>
            <person name="Thomas B.C."/>
            <person name="Singh A."/>
            <person name="Wilkins M.J."/>
            <person name="Karaoz U."/>
            <person name="Brodie E.L."/>
            <person name="Williams K.H."/>
            <person name="Hubbard S.S."/>
            <person name="Banfield J.F."/>
        </authorList>
    </citation>
    <scope>NUCLEOTIDE SEQUENCE [LARGE SCALE GENOMIC DNA]</scope>
</reference>
<evidence type="ECO:0008006" key="3">
    <source>
        <dbReference type="Google" id="ProtNLM"/>
    </source>
</evidence>
<dbReference type="EMBL" id="MFSP01000194">
    <property type="protein sequence ID" value="OGI61502.1"/>
    <property type="molecule type" value="Genomic_DNA"/>
</dbReference>
<dbReference type="Proteomes" id="UP000179076">
    <property type="component" value="Unassembled WGS sequence"/>
</dbReference>
<dbReference type="Pfam" id="PF08897">
    <property type="entry name" value="DUF1841"/>
    <property type="match status" value="1"/>
</dbReference>
<evidence type="ECO:0000313" key="1">
    <source>
        <dbReference type="EMBL" id="OGI61502.1"/>
    </source>
</evidence>
<name>A0A1F6UVW7_9PROT</name>
<proteinExistence type="predicted"/>